<reference evidence="8" key="1">
    <citation type="submission" date="2019-01" db="EMBL/GenBank/DDBJ databases">
        <title>Cytophagaceae bacterium strain CAR-16.</title>
        <authorList>
            <person name="Chen W.-M."/>
        </authorList>
    </citation>
    <scope>NUCLEOTIDE SEQUENCE [LARGE SCALE GENOMIC DNA]</scope>
    <source>
        <strain evidence="8">CHR27</strain>
    </source>
</reference>
<evidence type="ECO:0000313" key="8">
    <source>
        <dbReference type="Proteomes" id="UP000290958"/>
    </source>
</evidence>
<dbReference type="PANTHER" id="PTHR13887:SF14">
    <property type="entry name" value="DISULFIDE BOND FORMATION PROTEIN D"/>
    <property type="match status" value="1"/>
</dbReference>
<protein>
    <submittedName>
        <fullName evidence="7">DsbA family protein</fullName>
    </submittedName>
</protein>
<dbReference type="SUPFAM" id="SSF52833">
    <property type="entry name" value="Thioredoxin-like"/>
    <property type="match status" value="1"/>
</dbReference>
<dbReference type="CDD" id="cd03023">
    <property type="entry name" value="DsbA_Com1_like"/>
    <property type="match status" value="1"/>
</dbReference>
<dbReference type="Gene3D" id="3.40.30.10">
    <property type="entry name" value="Glutaredoxin"/>
    <property type="match status" value="1"/>
</dbReference>
<dbReference type="InterPro" id="IPR001853">
    <property type="entry name" value="DSBA-like_thioredoxin_dom"/>
</dbReference>
<name>A0A4Q1KDW8_9SPHN</name>
<dbReference type="InterPro" id="IPR041205">
    <property type="entry name" value="ScsC_N"/>
</dbReference>
<keyword evidence="8" id="KW-1185">Reference proteome</keyword>
<comment type="caution">
    <text evidence="7">The sequence shown here is derived from an EMBL/GenBank/DDBJ whole genome shotgun (WGS) entry which is preliminary data.</text>
</comment>
<evidence type="ECO:0000256" key="3">
    <source>
        <dbReference type="ARBA" id="ARBA00023157"/>
    </source>
</evidence>
<evidence type="ECO:0000313" key="7">
    <source>
        <dbReference type="EMBL" id="RXR26530.1"/>
    </source>
</evidence>
<dbReference type="Pfam" id="PF01323">
    <property type="entry name" value="DSBA"/>
    <property type="match status" value="1"/>
</dbReference>
<organism evidence="7 8">
    <name type="scientific">Sphingobium fluviale</name>
    <dbReference type="NCBI Taxonomy" id="2506423"/>
    <lineage>
        <taxon>Bacteria</taxon>
        <taxon>Pseudomonadati</taxon>
        <taxon>Pseudomonadota</taxon>
        <taxon>Alphaproteobacteria</taxon>
        <taxon>Sphingomonadales</taxon>
        <taxon>Sphingomonadaceae</taxon>
        <taxon>Sphingobium</taxon>
    </lineage>
</organism>
<sequence>MLLGFLTAAAVASTTAAVAVGASSGAQAVDPAERARIEQIVHDYILAHPEILPEAMERLKDKRMAEAVNTHRKELETPYAGAWEGAKDGDVTVVEFFDYNCSYCRASLADITKLVASDSRVKIVYRELPILSEESTLAARVSLLAAEQGKYAAFHKALFAGGRASKDSILAAATKAGIDRKAAETAIISNRYDPEIEANLKLAQELGASGTPTFVVGGKVLGGAVGYEALKEAVAAARSKEK</sequence>
<accession>A0A4Q1KDW8</accession>
<dbReference type="EMBL" id="SBKP01000014">
    <property type="protein sequence ID" value="RXR26530.1"/>
    <property type="molecule type" value="Genomic_DNA"/>
</dbReference>
<evidence type="ECO:0000256" key="2">
    <source>
        <dbReference type="ARBA" id="ARBA00023002"/>
    </source>
</evidence>
<dbReference type="Pfam" id="PF18312">
    <property type="entry name" value="ScsC_N"/>
    <property type="match status" value="1"/>
</dbReference>
<dbReference type="PANTHER" id="PTHR13887">
    <property type="entry name" value="GLUTATHIONE S-TRANSFERASE KAPPA"/>
    <property type="match status" value="1"/>
</dbReference>
<dbReference type="RefSeq" id="WP_129404936.1">
    <property type="nucleotide sequence ID" value="NZ_SBKP01000014.1"/>
</dbReference>
<feature type="signal peptide" evidence="5">
    <location>
        <begin position="1"/>
        <end position="28"/>
    </location>
</feature>
<dbReference type="Proteomes" id="UP000290958">
    <property type="component" value="Unassembled WGS sequence"/>
</dbReference>
<gene>
    <name evidence="7" type="ORF">EQG66_12525</name>
</gene>
<dbReference type="PROSITE" id="PS51352">
    <property type="entry name" value="THIOREDOXIN_2"/>
    <property type="match status" value="1"/>
</dbReference>
<keyword evidence="1 5" id="KW-0732">Signal</keyword>
<keyword evidence="2" id="KW-0560">Oxidoreductase</keyword>
<proteinExistence type="predicted"/>
<dbReference type="AlphaFoldDB" id="A0A4Q1KDW8"/>
<keyword evidence="4" id="KW-0676">Redox-active center</keyword>
<evidence type="ECO:0000256" key="5">
    <source>
        <dbReference type="SAM" id="SignalP"/>
    </source>
</evidence>
<dbReference type="OrthoDB" id="9780147at2"/>
<evidence type="ECO:0000256" key="1">
    <source>
        <dbReference type="ARBA" id="ARBA00022729"/>
    </source>
</evidence>
<evidence type="ECO:0000259" key="6">
    <source>
        <dbReference type="PROSITE" id="PS51352"/>
    </source>
</evidence>
<feature type="domain" description="Thioredoxin" evidence="6">
    <location>
        <begin position="18"/>
        <end position="239"/>
    </location>
</feature>
<feature type="chain" id="PRO_5020391411" evidence="5">
    <location>
        <begin position="29"/>
        <end position="242"/>
    </location>
</feature>
<evidence type="ECO:0000256" key="4">
    <source>
        <dbReference type="ARBA" id="ARBA00023284"/>
    </source>
</evidence>
<dbReference type="GO" id="GO:0016491">
    <property type="term" value="F:oxidoreductase activity"/>
    <property type="evidence" value="ECO:0007669"/>
    <property type="project" value="UniProtKB-KW"/>
</dbReference>
<dbReference type="InterPro" id="IPR013766">
    <property type="entry name" value="Thioredoxin_domain"/>
</dbReference>
<keyword evidence="3" id="KW-1015">Disulfide bond</keyword>
<dbReference type="InterPro" id="IPR036249">
    <property type="entry name" value="Thioredoxin-like_sf"/>
</dbReference>